<organism evidence="6 7">
    <name type="scientific">Arctia plantaginis</name>
    <name type="common">Wood tiger moth</name>
    <name type="synonym">Phalaena plantaginis</name>
    <dbReference type="NCBI Taxonomy" id="874455"/>
    <lineage>
        <taxon>Eukaryota</taxon>
        <taxon>Metazoa</taxon>
        <taxon>Ecdysozoa</taxon>
        <taxon>Arthropoda</taxon>
        <taxon>Hexapoda</taxon>
        <taxon>Insecta</taxon>
        <taxon>Pterygota</taxon>
        <taxon>Neoptera</taxon>
        <taxon>Endopterygota</taxon>
        <taxon>Lepidoptera</taxon>
        <taxon>Glossata</taxon>
        <taxon>Ditrysia</taxon>
        <taxon>Noctuoidea</taxon>
        <taxon>Erebidae</taxon>
        <taxon>Arctiinae</taxon>
        <taxon>Arctia</taxon>
    </lineage>
</organism>
<proteinExistence type="predicted"/>
<keyword evidence="3" id="KW-0963">Cytoplasm</keyword>
<sequence length="211" mass="23302">MVVVSSTFSAPAQGVLLQTPNTKLIINNLEVGSATLYITENNVVWGGGESINGVPSPTIQLLYPTISMHAVQRTPSPALYLVINYELRLPTPSSQSSGGGDAPQDDDEDNEFDGEEAYTQLRFVPQNENDLQAMYNAMSQGQTLNPDPNQSPDEDEENYMDGEEFDEGEDEFEDAEESNMSAEDPVQMFRQMRLKNGHTQNEETEDADIGE</sequence>
<dbReference type="GO" id="GO:0045292">
    <property type="term" value="P:mRNA cis splicing, via spliceosome"/>
    <property type="evidence" value="ECO:0007669"/>
    <property type="project" value="TreeGrafter"/>
</dbReference>
<keyword evidence="4" id="KW-0539">Nucleus</keyword>
<dbReference type="OrthoDB" id="19714at2759"/>
<dbReference type="GO" id="GO:0000387">
    <property type="term" value="P:spliceosomal snRNP assembly"/>
    <property type="evidence" value="ECO:0007669"/>
    <property type="project" value="TreeGrafter"/>
</dbReference>
<feature type="compositionally biased region" description="Acidic residues" evidence="5">
    <location>
        <begin position="152"/>
        <end position="177"/>
    </location>
</feature>
<feature type="compositionally biased region" description="Polar residues" evidence="5">
    <location>
        <begin position="140"/>
        <end position="151"/>
    </location>
</feature>
<comment type="subcellular location">
    <subcellularLocation>
        <location evidence="2">Cytoplasm</location>
    </subcellularLocation>
    <subcellularLocation>
        <location evidence="1">Nucleus</location>
    </subcellularLocation>
</comment>
<comment type="caution">
    <text evidence="6">The sequence shown here is derived from an EMBL/GenBank/DDBJ whole genome shotgun (WGS) entry which is preliminary data.</text>
</comment>
<accession>A0A8S0ZMF0</accession>
<protein>
    <recommendedName>
        <fullName evidence="8">Methylosome subunit pICln</fullName>
    </recommendedName>
</protein>
<dbReference type="EMBL" id="CADEBC010000478">
    <property type="protein sequence ID" value="CAB3232675.1"/>
    <property type="molecule type" value="Genomic_DNA"/>
</dbReference>
<gene>
    <name evidence="6" type="ORF">APLA_LOCUS4964</name>
</gene>
<dbReference type="PANTHER" id="PTHR21399:SF0">
    <property type="entry name" value="METHYLOSOME SUBUNIT PICLN"/>
    <property type="match status" value="1"/>
</dbReference>
<name>A0A8S0ZMF0_ARCPL</name>
<dbReference type="Proteomes" id="UP000494106">
    <property type="component" value="Unassembled WGS sequence"/>
</dbReference>
<dbReference type="GO" id="GO:0005829">
    <property type="term" value="C:cytosol"/>
    <property type="evidence" value="ECO:0007669"/>
    <property type="project" value="TreeGrafter"/>
</dbReference>
<dbReference type="AlphaFoldDB" id="A0A8S0ZMF0"/>
<evidence type="ECO:0000256" key="3">
    <source>
        <dbReference type="ARBA" id="ARBA00022490"/>
    </source>
</evidence>
<dbReference type="Gene3D" id="2.30.29.30">
    <property type="entry name" value="Pleckstrin-homology domain (PH domain)/Phosphotyrosine-binding domain (PTB)"/>
    <property type="match status" value="1"/>
</dbReference>
<evidence type="ECO:0000313" key="6">
    <source>
        <dbReference type="EMBL" id="CAB3232675.1"/>
    </source>
</evidence>
<dbReference type="GO" id="GO:0034715">
    <property type="term" value="C:pICln-Sm protein complex"/>
    <property type="evidence" value="ECO:0007669"/>
    <property type="project" value="TreeGrafter"/>
</dbReference>
<feature type="compositionally biased region" description="Acidic residues" evidence="5">
    <location>
        <begin position="202"/>
        <end position="211"/>
    </location>
</feature>
<dbReference type="InterPro" id="IPR039924">
    <property type="entry name" value="ICln/Lot5/Saf5"/>
</dbReference>
<reference evidence="6 7" key="1">
    <citation type="submission" date="2020-04" db="EMBL/GenBank/DDBJ databases">
        <authorList>
            <person name="Wallbank WR R."/>
            <person name="Pardo Diaz C."/>
            <person name="Kozak K."/>
            <person name="Martin S."/>
            <person name="Jiggins C."/>
            <person name="Moest M."/>
            <person name="Warren A I."/>
            <person name="Byers J.R.P. K."/>
            <person name="Montejo-Kovacevich G."/>
            <person name="Yen C E."/>
        </authorList>
    </citation>
    <scope>NUCLEOTIDE SEQUENCE [LARGE SCALE GENOMIC DNA]</scope>
</reference>
<dbReference type="Pfam" id="PF03517">
    <property type="entry name" value="Voldacs"/>
    <property type="match status" value="1"/>
</dbReference>
<dbReference type="GO" id="GO:0005681">
    <property type="term" value="C:spliceosomal complex"/>
    <property type="evidence" value="ECO:0007669"/>
    <property type="project" value="TreeGrafter"/>
</dbReference>
<keyword evidence="7" id="KW-1185">Reference proteome</keyword>
<dbReference type="PANTHER" id="PTHR21399">
    <property type="entry name" value="CHLORIDE CONDUCTANCE REGULATORY PROTEIN ICLN"/>
    <property type="match status" value="1"/>
</dbReference>
<evidence type="ECO:0000256" key="1">
    <source>
        <dbReference type="ARBA" id="ARBA00004123"/>
    </source>
</evidence>
<feature type="region of interest" description="Disordered" evidence="5">
    <location>
        <begin position="92"/>
        <end position="112"/>
    </location>
</feature>
<evidence type="ECO:0008006" key="8">
    <source>
        <dbReference type="Google" id="ProtNLM"/>
    </source>
</evidence>
<evidence type="ECO:0000313" key="7">
    <source>
        <dbReference type="Proteomes" id="UP000494106"/>
    </source>
</evidence>
<feature type="region of interest" description="Disordered" evidence="5">
    <location>
        <begin position="140"/>
        <end position="184"/>
    </location>
</feature>
<feature type="compositionally biased region" description="Acidic residues" evidence="5">
    <location>
        <begin position="103"/>
        <end position="112"/>
    </location>
</feature>
<evidence type="ECO:0000256" key="5">
    <source>
        <dbReference type="SAM" id="MobiDB-lite"/>
    </source>
</evidence>
<evidence type="ECO:0000256" key="4">
    <source>
        <dbReference type="ARBA" id="ARBA00023242"/>
    </source>
</evidence>
<feature type="region of interest" description="Disordered" evidence="5">
    <location>
        <begin position="192"/>
        <end position="211"/>
    </location>
</feature>
<dbReference type="InterPro" id="IPR011993">
    <property type="entry name" value="PH-like_dom_sf"/>
</dbReference>
<evidence type="ECO:0000256" key="2">
    <source>
        <dbReference type="ARBA" id="ARBA00004496"/>
    </source>
</evidence>